<protein>
    <recommendedName>
        <fullName evidence="1">Transposase Helix-turn-helix domain-containing protein</fullName>
    </recommendedName>
</protein>
<dbReference type="EMBL" id="BAAAPC010000012">
    <property type="protein sequence ID" value="GAA2000474.1"/>
    <property type="molecule type" value="Genomic_DNA"/>
</dbReference>
<reference evidence="2 3" key="1">
    <citation type="journal article" date="2019" name="Int. J. Syst. Evol. Microbiol.">
        <title>The Global Catalogue of Microorganisms (GCM) 10K type strain sequencing project: providing services to taxonomists for standard genome sequencing and annotation.</title>
        <authorList>
            <consortium name="The Broad Institute Genomics Platform"/>
            <consortium name="The Broad Institute Genome Sequencing Center for Infectious Disease"/>
            <person name="Wu L."/>
            <person name="Ma J."/>
        </authorList>
    </citation>
    <scope>NUCLEOTIDE SEQUENCE [LARGE SCALE GENOMIC DNA]</scope>
    <source>
        <strain evidence="2 3">JCM 15313</strain>
    </source>
</reference>
<gene>
    <name evidence="2" type="ORF">GCM10009799_29740</name>
</gene>
<name>A0ABN2T963_9ACTN</name>
<keyword evidence="3" id="KW-1185">Reference proteome</keyword>
<dbReference type="InterPro" id="IPR027805">
    <property type="entry name" value="Transposase_HTH_dom"/>
</dbReference>
<dbReference type="Pfam" id="PF13613">
    <property type="entry name" value="HTH_Tnp_4"/>
    <property type="match status" value="1"/>
</dbReference>
<evidence type="ECO:0000259" key="1">
    <source>
        <dbReference type="Pfam" id="PF13613"/>
    </source>
</evidence>
<dbReference type="Proteomes" id="UP001501585">
    <property type="component" value="Unassembled WGS sequence"/>
</dbReference>
<accession>A0ABN2T963</accession>
<comment type="caution">
    <text evidence="2">The sequence shown here is derived from an EMBL/GenBank/DDBJ whole genome shotgun (WGS) entry which is preliminary data.</text>
</comment>
<organism evidence="2 3">
    <name type="scientific">Nocardiopsis rhodophaea</name>
    <dbReference type="NCBI Taxonomy" id="280238"/>
    <lineage>
        <taxon>Bacteria</taxon>
        <taxon>Bacillati</taxon>
        <taxon>Actinomycetota</taxon>
        <taxon>Actinomycetes</taxon>
        <taxon>Streptosporangiales</taxon>
        <taxon>Nocardiopsidaceae</taxon>
        <taxon>Nocardiopsis</taxon>
    </lineage>
</organism>
<evidence type="ECO:0000313" key="2">
    <source>
        <dbReference type="EMBL" id="GAA2000474.1"/>
    </source>
</evidence>
<evidence type="ECO:0000313" key="3">
    <source>
        <dbReference type="Proteomes" id="UP001501585"/>
    </source>
</evidence>
<proteinExistence type="predicted"/>
<feature type="domain" description="Transposase Helix-turn-helix" evidence="1">
    <location>
        <begin position="34"/>
        <end position="71"/>
    </location>
</feature>
<sequence length="71" mass="8007">MLFYRACLPLSRRTLNRATRTIAAHRKATGTRWRCLDAAQQALLVLVHLRKGEPFTALTHGFGVSATTAWR</sequence>